<dbReference type="GO" id="GO:0005829">
    <property type="term" value="C:cytosol"/>
    <property type="evidence" value="ECO:0007669"/>
    <property type="project" value="TreeGrafter"/>
</dbReference>
<keyword evidence="9 10" id="KW-0479">Metal-binding</keyword>
<dbReference type="EC" id="1.16.3.1" evidence="9"/>
<evidence type="ECO:0000256" key="8">
    <source>
        <dbReference type="ARBA" id="ARBA00036243"/>
    </source>
</evidence>
<keyword evidence="2 9" id="KW-0409">Iron storage</keyword>
<feature type="binding site" evidence="10">
    <location>
        <position position="46"/>
    </location>
    <ligand>
        <name>Fe cation</name>
        <dbReference type="ChEBI" id="CHEBI:24875"/>
        <label>3</label>
    </ligand>
</feature>
<dbReference type="Pfam" id="PF00210">
    <property type="entry name" value="Ferritin"/>
    <property type="match status" value="1"/>
</dbReference>
<feature type="binding site" evidence="10">
    <location>
        <position position="51"/>
    </location>
    <ligand>
        <name>Fe cation</name>
        <dbReference type="ChEBI" id="CHEBI:24875"/>
        <label>1</label>
    </ligand>
</feature>
<feature type="binding site" evidence="10">
    <location>
        <position position="94"/>
    </location>
    <ligand>
        <name>Fe cation</name>
        <dbReference type="ChEBI" id="CHEBI:24875"/>
        <label>2</label>
    </ligand>
</feature>
<reference evidence="13 14" key="1">
    <citation type="submission" date="2018-12" db="EMBL/GenBank/DDBJ databases">
        <authorList>
            <person name="Yu L."/>
        </authorList>
    </citation>
    <scope>NUCLEOTIDE SEQUENCE [LARGE SCALE GENOMIC DNA]</scope>
    <source>
        <strain evidence="13 14">HAW-EB5</strain>
    </source>
</reference>
<protein>
    <recommendedName>
        <fullName evidence="9 11">Bacterioferritin</fullName>
        <ecNumber evidence="9">1.16.3.1</ecNumber>
    </recommendedName>
</protein>
<dbReference type="PANTHER" id="PTHR30295:SF9">
    <property type="entry name" value="BACTERIOFERRITIN"/>
    <property type="match status" value="1"/>
</dbReference>
<dbReference type="GO" id="GO:0020037">
    <property type="term" value="F:heme binding"/>
    <property type="evidence" value="ECO:0007669"/>
    <property type="project" value="TreeGrafter"/>
</dbReference>
<dbReference type="PIRSF" id="PIRSF002560">
    <property type="entry name" value="Bacterioferritin"/>
    <property type="match status" value="1"/>
</dbReference>
<dbReference type="PRINTS" id="PR00601">
    <property type="entry name" value="BACFERRITIN"/>
</dbReference>
<organism evidence="13 14">
    <name type="scientific">Shewanella atlantica</name>
    <dbReference type="NCBI Taxonomy" id="271099"/>
    <lineage>
        <taxon>Bacteria</taxon>
        <taxon>Pseudomonadati</taxon>
        <taxon>Pseudomonadota</taxon>
        <taxon>Gammaproteobacteria</taxon>
        <taxon>Alteromonadales</taxon>
        <taxon>Shewanellaceae</taxon>
        <taxon>Shewanella</taxon>
    </lineage>
</organism>
<feature type="binding site" evidence="10">
    <location>
        <position position="128"/>
    </location>
    <ligand>
        <name>Fe cation</name>
        <dbReference type="ChEBI" id="CHEBI:24875"/>
        <label>2</label>
    </ligand>
</feature>
<accession>A0A431WDP0</accession>
<dbReference type="InterPro" id="IPR009078">
    <property type="entry name" value="Ferritin-like_SF"/>
</dbReference>
<evidence type="ECO:0000256" key="2">
    <source>
        <dbReference type="ARBA" id="ARBA00022434"/>
    </source>
</evidence>
<evidence type="ECO:0000313" key="14">
    <source>
        <dbReference type="Proteomes" id="UP000282060"/>
    </source>
</evidence>
<dbReference type="OrthoDB" id="9800505at2"/>
<dbReference type="SUPFAM" id="SSF47240">
    <property type="entry name" value="Ferritin-like"/>
    <property type="match status" value="1"/>
</dbReference>
<dbReference type="AlphaFoldDB" id="A0A431WDP0"/>
<evidence type="ECO:0000256" key="11">
    <source>
        <dbReference type="RuleBase" id="RU000623"/>
    </source>
</evidence>
<feature type="binding site" evidence="10">
    <location>
        <position position="18"/>
    </location>
    <ligand>
        <name>Fe cation</name>
        <dbReference type="ChEBI" id="CHEBI:24875"/>
        <label>1</label>
    </ligand>
</feature>
<keyword evidence="7" id="KW-0406">Ion transport</keyword>
<keyword evidence="4" id="KW-0410">Iron transport</keyword>
<feature type="binding site" evidence="10">
    <location>
        <position position="50"/>
    </location>
    <ligand>
        <name>Fe cation</name>
        <dbReference type="ChEBI" id="CHEBI:24875"/>
        <label>3</label>
    </ligand>
</feature>
<dbReference type="PROSITE" id="PS00549">
    <property type="entry name" value="BACTERIOFERRITIN"/>
    <property type="match status" value="1"/>
</dbReference>
<dbReference type="CDD" id="cd00907">
    <property type="entry name" value="Bacterioferritin"/>
    <property type="match status" value="1"/>
</dbReference>
<dbReference type="RefSeq" id="WP_126505043.1">
    <property type="nucleotide sequence ID" value="NZ_RXNV01000002.1"/>
</dbReference>
<keyword evidence="6 9" id="KW-0408">Iron</keyword>
<comment type="similarity">
    <text evidence="1 9 11">Belongs to the bacterioferritin family.</text>
</comment>
<evidence type="ECO:0000256" key="4">
    <source>
        <dbReference type="ARBA" id="ARBA00022496"/>
    </source>
</evidence>
<comment type="catalytic activity">
    <reaction evidence="9">
        <text>4 Fe(2+) + O2 + 4 H(+) = 4 Fe(3+) + 2 H2O</text>
        <dbReference type="Rhea" id="RHEA:11148"/>
        <dbReference type="ChEBI" id="CHEBI:15377"/>
        <dbReference type="ChEBI" id="CHEBI:15378"/>
        <dbReference type="ChEBI" id="CHEBI:15379"/>
        <dbReference type="ChEBI" id="CHEBI:29033"/>
        <dbReference type="ChEBI" id="CHEBI:29034"/>
        <dbReference type="EC" id="1.16.3.1"/>
    </reaction>
</comment>
<evidence type="ECO:0000259" key="12">
    <source>
        <dbReference type="PROSITE" id="PS50905"/>
    </source>
</evidence>
<keyword evidence="11" id="KW-0349">Heme</keyword>
<evidence type="ECO:0000256" key="6">
    <source>
        <dbReference type="ARBA" id="ARBA00023004"/>
    </source>
</evidence>
<name>A0A431WDP0_9GAMM</name>
<comment type="catalytic activity">
    <reaction evidence="8">
        <text>Fe(2+)(in) = Fe(2+)(out)</text>
        <dbReference type="Rhea" id="RHEA:28486"/>
        <dbReference type="ChEBI" id="CHEBI:29033"/>
    </reaction>
</comment>
<comment type="caution">
    <text evidence="13">The sequence shown here is derived from an EMBL/GenBank/DDBJ whole genome shotgun (WGS) entry which is preliminary data.</text>
</comment>
<dbReference type="InterPro" id="IPR012347">
    <property type="entry name" value="Ferritin-like"/>
</dbReference>
<dbReference type="GO" id="GO:0006879">
    <property type="term" value="P:intracellular iron ion homeostasis"/>
    <property type="evidence" value="ECO:0007669"/>
    <property type="project" value="UniProtKB-KW"/>
</dbReference>
<dbReference type="EMBL" id="RXNV01000002">
    <property type="protein sequence ID" value="RTR33489.1"/>
    <property type="molecule type" value="Genomic_DNA"/>
</dbReference>
<proteinExistence type="inferred from homology"/>
<feature type="domain" description="Ferritin-like diiron" evidence="12">
    <location>
        <begin position="1"/>
        <end position="146"/>
    </location>
</feature>
<keyword evidence="3" id="KW-0813">Transport</keyword>
<comment type="function">
    <text evidence="9">Iron-storage protein, whose ferroxidase center binds Fe(2+), oxidizes it using dioxygen to Fe(3+), and participates in the subsequent Fe(3+) oxide mineral core formation within the central cavity of the BFR protein shell.</text>
</comment>
<feature type="binding site" evidence="10">
    <location>
        <position position="51"/>
    </location>
    <ligand>
        <name>Fe cation</name>
        <dbReference type="ChEBI" id="CHEBI:24875"/>
        <label>2</label>
    </ligand>
</feature>
<dbReference type="InterPro" id="IPR002024">
    <property type="entry name" value="Bacterioferritin"/>
</dbReference>
<evidence type="ECO:0000313" key="13">
    <source>
        <dbReference type="EMBL" id="RTR33489.1"/>
    </source>
</evidence>
<dbReference type="Gene3D" id="1.20.1260.10">
    <property type="match status" value="1"/>
</dbReference>
<dbReference type="InterPro" id="IPR009040">
    <property type="entry name" value="Ferritin-like_diiron"/>
</dbReference>
<evidence type="ECO:0000256" key="5">
    <source>
        <dbReference type="ARBA" id="ARBA00023002"/>
    </source>
</evidence>
<dbReference type="PANTHER" id="PTHR30295">
    <property type="entry name" value="BACTERIOFERRITIN"/>
    <property type="match status" value="1"/>
</dbReference>
<dbReference type="GO" id="GO:0006826">
    <property type="term" value="P:iron ion transport"/>
    <property type="evidence" value="ECO:0007669"/>
    <property type="project" value="UniProtKB-KW"/>
</dbReference>
<evidence type="ECO:0000256" key="10">
    <source>
        <dbReference type="PIRSR" id="PIRSR002560-1"/>
    </source>
</evidence>
<sequence length="160" mass="18521">MQGNQKVIDHLNQQLTLELTSMDQYLAHSKMYEDWGINKLHDRLSHEYEEELGHAKRLIERILFLEGTPDTASRKAINVGNNVQQMHENDLEAERVVAASLTKIIAICETEKDYVSREILEDLLEDTEMDHIYWLEQQLGLIDKVGIHNYIQSQMGSQDG</sequence>
<dbReference type="PROSITE" id="PS50905">
    <property type="entry name" value="FERRITIN_LIKE"/>
    <property type="match status" value="1"/>
</dbReference>
<feature type="binding site" evidence="10">
    <location>
        <position position="128"/>
    </location>
    <ligand>
        <name>Fe cation</name>
        <dbReference type="ChEBI" id="CHEBI:24875"/>
        <label>1</label>
    </ligand>
</feature>
<keyword evidence="5" id="KW-0560">Oxidoreductase</keyword>
<dbReference type="Proteomes" id="UP000282060">
    <property type="component" value="Unassembled WGS sequence"/>
</dbReference>
<dbReference type="GO" id="GO:0008199">
    <property type="term" value="F:ferric iron binding"/>
    <property type="evidence" value="ECO:0007669"/>
    <property type="project" value="InterPro"/>
</dbReference>
<keyword evidence="14" id="KW-1185">Reference proteome</keyword>
<dbReference type="InterPro" id="IPR008331">
    <property type="entry name" value="Ferritin_DPS_dom"/>
</dbReference>
<gene>
    <name evidence="13" type="primary">bfr</name>
    <name evidence="13" type="ORF">EKG39_07095</name>
</gene>
<evidence type="ECO:0000256" key="7">
    <source>
        <dbReference type="ARBA" id="ARBA00023065"/>
    </source>
</evidence>
<feature type="binding site" evidence="10">
    <location>
        <position position="54"/>
    </location>
    <ligand>
        <name>Fe cation</name>
        <dbReference type="ChEBI" id="CHEBI:24875"/>
        <label>1</label>
    </ligand>
</feature>
<evidence type="ECO:0000256" key="3">
    <source>
        <dbReference type="ARBA" id="ARBA00022448"/>
    </source>
</evidence>
<dbReference type="NCBIfam" id="TIGR00754">
    <property type="entry name" value="bfr"/>
    <property type="match status" value="1"/>
</dbReference>
<feature type="binding site" evidence="10">
    <location>
        <position position="131"/>
    </location>
    <ligand>
        <name>Fe cation</name>
        <dbReference type="ChEBI" id="CHEBI:24875"/>
        <label>2</label>
    </ligand>
</feature>
<dbReference type="GO" id="GO:0004322">
    <property type="term" value="F:ferroxidase activity"/>
    <property type="evidence" value="ECO:0007669"/>
    <property type="project" value="UniProtKB-EC"/>
</dbReference>
<evidence type="ECO:0000256" key="9">
    <source>
        <dbReference type="PIRNR" id="PIRNR002560"/>
    </source>
</evidence>
<evidence type="ECO:0000256" key="1">
    <source>
        <dbReference type="ARBA" id="ARBA00008093"/>
    </source>
</evidence>